<keyword evidence="3" id="KW-0862">Zinc</keyword>
<dbReference type="EMBL" id="DVFZ01000013">
    <property type="protein sequence ID" value="HIQ81683.1"/>
    <property type="molecule type" value="Genomic_DNA"/>
</dbReference>
<sequence length="301" mass="33401">MDAKKIVRKALENKLVVPAFNIPHLPMLKPIAQAVLDENSVAMIQVARLEWEKFESESLERVAEEYAKYAKEGHTLLHLDHVPVIDEDHLEVDYLPIIQRAIKAGYQSVMVDASRLSLEGNIAATKSVADIAHAAGIPVEAELGAVMGHETEQAAIPYEEIFEKKMGFTTVEDATKFVRESDCDWLSVAVGSVHGAIAANLLDKKKPAAKLDIERIAELEKALDIPLVLHGGSGIENDYILKGIQAGIAKINVGTELRQPYERAMREKNDVEYARECVYKRCRELIRDFLHTAGDAEILAK</sequence>
<comment type="cofactor">
    <cofactor evidence="3">
        <name>Zn(2+)</name>
        <dbReference type="ChEBI" id="CHEBI:29105"/>
    </cofactor>
    <text evidence="3">Binds 2 Zn(2+) ions per subunit. One is catalytic and the other provides a structural contribution.</text>
</comment>
<protein>
    <submittedName>
        <fullName evidence="4">Class II fructose-bisphosphate aldolase</fullName>
    </submittedName>
</protein>
<feature type="binding site" evidence="3">
    <location>
        <position position="81"/>
    </location>
    <ligand>
        <name>Zn(2+)</name>
        <dbReference type="ChEBI" id="CHEBI:29105"/>
        <label>1</label>
        <note>catalytic</note>
    </ligand>
</feature>
<dbReference type="PROSITE" id="PS00806">
    <property type="entry name" value="ALDOLASE_CLASS_II_2"/>
    <property type="match status" value="1"/>
</dbReference>
<feature type="binding site" evidence="2">
    <location>
        <begin position="252"/>
        <end position="255"/>
    </location>
    <ligand>
        <name>dihydroxyacetone phosphate</name>
        <dbReference type="ChEBI" id="CHEBI:57642"/>
    </ligand>
</feature>
<proteinExistence type="predicted"/>
<reference evidence="4" key="2">
    <citation type="journal article" date="2021" name="PeerJ">
        <title>Extensive microbial diversity within the chicken gut microbiome revealed by metagenomics and culture.</title>
        <authorList>
            <person name="Gilroy R."/>
            <person name="Ravi A."/>
            <person name="Getino M."/>
            <person name="Pursley I."/>
            <person name="Horton D.L."/>
            <person name="Alikhan N.F."/>
            <person name="Baker D."/>
            <person name="Gharbi K."/>
            <person name="Hall N."/>
            <person name="Watson M."/>
            <person name="Adriaenssens E.M."/>
            <person name="Foster-Nyarko E."/>
            <person name="Jarju S."/>
            <person name="Secka A."/>
            <person name="Antonio M."/>
            <person name="Oren A."/>
            <person name="Chaudhuri R.R."/>
            <person name="La Ragione R."/>
            <person name="Hildebrand F."/>
            <person name="Pallen M.J."/>
        </authorList>
    </citation>
    <scope>NUCLEOTIDE SEQUENCE</scope>
    <source>
        <strain evidence="4">ChiSjej6B24-2974</strain>
    </source>
</reference>
<dbReference type="GO" id="GO:0008270">
    <property type="term" value="F:zinc ion binding"/>
    <property type="evidence" value="ECO:0007669"/>
    <property type="project" value="InterPro"/>
</dbReference>
<dbReference type="Gene3D" id="3.20.20.70">
    <property type="entry name" value="Aldolase class I"/>
    <property type="match status" value="1"/>
</dbReference>
<feature type="binding site" evidence="3">
    <location>
        <position position="230"/>
    </location>
    <ligand>
        <name>Zn(2+)</name>
        <dbReference type="ChEBI" id="CHEBI:29105"/>
        <label>1</label>
        <note>catalytic</note>
    </ligand>
</feature>
<reference evidence="4" key="1">
    <citation type="submission" date="2020-10" db="EMBL/GenBank/DDBJ databases">
        <authorList>
            <person name="Gilroy R."/>
        </authorList>
    </citation>
    <scope>NUCLEOTIDE SEQUENCE</scope>
    <source>
        <strain evidence="4">ChiSjej6B24-2974</strain>
    </source>
</reference>
<dbReference type="SUPFAM" id="SSF51569">
    <property type="entry name" value="Aldolase"/>
    <property type="match status" value="1"/>
</dbReference>
<feature type="binding site" evidence="2">
    <location>
        <position position="195"/>
    </location>
    <ligand>
        <name>dihydroxyacetone phosphate</name>
        <dbReference type="ChEBI" id="CHEBI:57642"/>
    </ligand>
</feature>
<dbReference type="Proteomes" id="UP000824260">
    <property type="component" value="Unassembled WGS sequence"/>
</dbReference>
<feature type="binding site" evidence="3">
    <location>
        <position position="142"/>
    </location>
    <ligand>
        <name>Zn(2+)</name>
        <dbReference type="ChEBI" id="CHEBI:29105"/>
        <label>2</label>
    </ligand>
</feature>
<evidence type="ECO:0000313" key="4">
    <source>
        <dbReference type="EMBL" id="HIQ81683.1"/>
    </source>
</evidence>
<dbReference type="PIRSF" id="PIRSF001359">
    <property type="entry name" value="F_bP_aldolase_II"/>
    <property type="match status" value="1"/>
</dbReference>
<evidence type="ECO:0000256" key="1">
    <source>
        <dbReference type="PIRSR" id="PIRSR001359-1"/>
    </source>
</evidence>
<organism evidence="4 5">
    <name type="scientific">Candidatus Pullichristensenella stercorigallinarum</name>
    <dbReference type="NCBI Taxonomy" id="2840909"/>
    <lineage>
        <taxon>Bacteria</taxon>
        <taxon>Bacillati</taxon>
        <taxon>Bacillota</taxon>
        <taxon>Clostridia</taxon>
        <taxon>Candidatus Pullichristensenella</taxon>
    </lineage>
</organism>
<dbReference type="InterPro" id="IPR050246">
    <property type="entry name" value="Class_II_FBP_aldolase"/>
</dbReference>
<gene>
    <name evidence="4" type="ORF">IAA52_01125</name>
</gene>
<dbReference type="PANTHER" id="PTHR30304">
    <property type="entry name" value="D-TAGATOSE-1,6-BISPHOSPHATE ALDOLASE"/>
    <property type="match status" value="1"/>
</dbReference>
<keyword evidence="3" id="KW-0479">Metal-binding</keyword>
<accession>A0A9D1CVK4</accession>
<feature type="binding site" evidence="3">
    <location>
        <position position="194"/>
    </location>
    <ligand>
        <name>Zn(2+)</name>
        <dbReference type="ChEBI" id="CHEBI:29105"/>
        <label>1</label>
        <note>catalytic</note>
    </ligand>
</feature>
<feature type="active site" description="Proton donor" evidence="1">
    <location>
        <position position="80"/>
    </location>
</feature>
<evidence type="ECO:0000313" key="5">
    <source>
        <dbReference type="Proteomes" id="UP000824260"/>
    </source>
</evidence>
<dbReference type="InterPro" id="IPR000771">
    <property type="entry name" value="FBA_II"/>
</dbReference>
<dbReference type="AlphaFoldDB" id="A0A9D1CVK4"/>
<evidence type="ECO:0000256" key="3">
    <source>
        <dbReference type="PIRSR" id="PIRSR001359-3"/>
    </source>
</evidence>
<dbReference type="Pfam" id="PF01116">
    <property type="entry name" value="F_bP_aldolase"/>
    <property type="match status" value="1"/>
</dbReference>
<dbReference type="GO" id="GO:0005975">
    <property type="term" value="P:carbohydrate metabolic process"/>
    <property type="evidence" value="ECO:0007669"/>
    <property type="project" value="InterPro"/>
</dbReference>
<comment type="caution">
    <text evidence="4">The sequence shown here is derived from an EMBL/GenBank/DDBJ whole genome shotgun (WGS) entry which is preliminary data.</text>
</comment>
<feature type="binding site" evidence="2">
    <location>
        <begin position="231"/>
        <end position="233"/>
    </location>
    <ligand>
        <name>dihydroxyacetone phosphate</name>
        <dbReference type="ChEBI" id="CHEBI:57642"/>
    </ligand>
</feature>
<dbReference type="PANTHER" id="PTHR30304:SF0">
    <property type="entry name" value="D-TAGATOSE-1,6-BISPHOSPHATE ALDOLASE SUBUNIT GATY-RELATED"/>
    <property type="match status" value="1"/>
</dbReference>
<dbReference type="GO" id="GO:0016832">
    <property type="term" value="F:aldehyde-lyase activity"/>
    <property type="evidence" value="ECO:0007669"/>
    <property type="project" value="InterPro"/>
</dbReference>
<feature type="binding site" evidence="3">
    <location>
        <position position="112"/>
    </location>
    <ligand>
        <name>Zn(2+)</name>
        <dbReference type="ChEBI" id="CHEBI:29105"/>
        <label>2</label>
    </ligand>
</feature>
<dbReference type="InterPro" id="IPR013785">
    <property type="entry name" value="Aldolase_TIM"/>
</dbReference>
<evidence type="ECO:0000256" key="2">
    <source>
        <dbReference type="PIRSR" id="PIRSR001359-2"/>
    </source>
</evidence>
<name>A0A9D1CVK4_9FIRM</name>